<name>A0ABX1ITU8_STRGB</name>
<gene>
    <name evidence="2" type="ORF">HF200_33030</name>
</gene>
<keyword evidence="1" id="KW-0472">Membrane</keyword>
<keyword evidence="1" id="KW-0812">Transmembrane</keyword>
<accession>A0ABX1ITU8</accession>
<dbReference type="Proteomes" id="UP000744032">
    <property type="component" value="Unassembled WGS sequence"/>
</dbReference>
<feature type="transmembrane region" description="Helical" evidence="1">
    <location>
        <begin position="39"/>
        <end position="61"/>
    </location>
</feature>
<dbReference type="RefSeq" id="WP_168376593.1">
    <property type="nucleotide sequence ID" value="NZ_JAAXMD010000578.1"/>
</dbReference>
<evidence type="ECO:0000313" key="3">
    <source>
        <dbReference type="Proteomes" id="UP000744032"/>
    </source>
</evidence>
<dbReference type="EMBL" id="JAAXMD010000578">
    <property type="protein sequence ID" value="NKQ29024.1"/>
    <property type="molecule type" value="Genomic_DNA"/>
</dbReference>
<protein>
    <submittedName>
        <fullName evidence="2">Uncharacterized protein</fullName>
    </submittedName>
</protein>
<keyword evidence="1" id="KW-1133">Transmembrane helix</keyword>
<evidence type="ECO:0000256" key="1">
    <source>
        <dbReference type="SAM" id="Phobius"/>
    </source>
</evidence>
<proteinExistence type="predicted"/>
<keyword evidence="3" id="KW-1185">Reference proteome</keyword>
<sequence length="63" mass="6385">MSAIAVAVLALTIVLLVLVLVLAVGLAYAAHRRPSLATPIMIAVTVVGIFLATAGAVFQAVRS</sequence>
<organism evidence="2 3">
    <name type="scientific">Streptomyces galbus</name>
    <dbReference type="NCBI Taxonomy" id="33898"/>
    <lineage>
        <taxon>Bacteria</taxon>
        <taxon>Bacillati</taxon>
        <taxon>Actinomycetota</taxon>
        <taxon>Actinomycetes</taxon>
        <taxon>Kitasatosporales</taxon>
        <taxon>Streptomycetaceae</taxon>
        <taxon>Streptomyces</taxon>
    </lineage>
</organism>
<evidence type="ECO:0000313" key="2">
    <source>
        <dbReference type="EMBL" id="NKQ29024.1"/>
    </source>
</evidence>
<reference evidence="2 3" key="1">
    <citation type="submission" date="2020-04" db="EMBL/GenBank/DDBJ databases">
        <title>Genome sequence of Streptomyces galbus strain I339.</title>
        <authorList>
            <person name="Silva E.A.N."/>
            <person name="Merces M."/>
            <person name="Castelo Branco A.P.O.T."/>
            <person name="Vasconcelos P.C."/>
            <person name="Costa N.P."/>
            <person name="Marinho G.C.S."/>
            <person name="Oliveira C.J.B."/>
            <person name="Araujo D."/>
            <person name="Rodrigues Junior V.S."/>
            <person name="Almeida R."/>
            <person name="Silva Filho U.R."/>
            <person name="Andrade A.S.A."/>
            <person name="Cibulski S.P."/>
        </authorList>
    </citation>
    <scope>NUCLEOTIDE SEQUENCE [LARGE SCALE GENOMIC DNA]</scope>
    <source>
        <strain evidence="2 3">I339</strain>
    </source>
</reference>
<comment type="caution">
    <text evidence="2">The sequence shown here is derived from an EMBL/GenBank/DDBJ whole genome shotgun (WGS) entry which is preliminary data.</text>
</comment>